<feature type="signal peptide" evidence="1">
    <location>
        <begin position="1"/>
        <end position="25"/>
    </location>
</feature>
<proteinExistence type="evidence at transcript level"/>
<reference evidence="2" key="1">
    <citation type="journal article" date="2017" name="J. ISSAAS">
        <title>Ophiuroid Phylotranscriptomics Enables Discovery Of Novel Echinoderm Representatives Of Bilaterian Neuropeptide Families And Reconstruction Of Neuropeptide Precursor Evolution Over ~270 Million Years.</title>
        <authorList>
            <person name="Zandawala M."/>
            <person name="Yanez L.A."/>
            <person name="Moghul I."/>
            <person name="Delroisse J."/>
            <person name="Abylkassimova N."/>
            <person name="Hugall A."/>
            <person name="O'Hara T."/>
            <person name="Elphick M.R."/>
        </authorList>
    </citation>
    <scope>NUCLEOTIDE SEQUENCE</scope>
</reference>
<feature type="chain" id="PRO_5011967997" evidence="1">
    <location>
        <begin position="26"/>
        <end position="196"/>
    </location>
</feature>
<sequence>MTGDVPPLLLAIVCLFLTTTPTVSSLPSKSGNIKTSRDLTQTDIERLILNTIENVQAQAINRQNNVGTHDDLGEPLWKPENTWKTPTLPDLIQDWKDSVKERHDSLADTGLLQDIDVEVDRDEDDIADKRSKDYGWGMAFGKRGSRTQNDRQTHKIESRNKDYGWGMAFGKRNEYGWGHMFGKRNLEQVDYDDFVA</sequence>
<evidence type="ECO:0000313" key="2">
    <source>
        <dbReference type="EMBL" id="ASK86241.1"/>
    </source>
</evidence>
<name>A0A220W0J0_9ECHI</name>
<protein>
    <submittedName>
        <fullName evidence="2">Cholecystokinin 1</fullName>
    </submittedName>
</protein>
<keyword evidence="1" id="KW-0732">Signal</keyword>
<evidence type="ECO:0000256" key="1">
    <source>
        <dbReference type="SAM" id="SignalP"/>
    </source>
</evidence>
<accession>A0A220W0J0</accession>
<organism evidence="2">
    <name type="scientific">Ophionotus victoriae</name>
    <dbReference type="NCBI Taxonomy" id="667017"/>
    <lineage>
        <taxon>Eukaryota</taxon>
        <taxon>Metazoa</taxon>
        <taxon>Echinodermata</taxon>
        <taxon>Eleutherozoa</taxon>
        <taxon>Asterozoa</taxon>
        <taxon>Ophiuroidea</taxon>
        <taxon>Myophiuroidea</taxon>
        <taxon>Metophiurida</taxon>
        <taxon>Ophintegrida</taxon>
        <taxon>Amphilepidida</taxon>
        <taxon>Ophiurina</taxon>
        <taxon>Chilophiurina</taxon>
        <taxon>Ophiuridae</taxon>
        <taxon>Ophiurinae</taxon>
        <taxon>Ophionotus</taxon>
    </lineage>
</organism>
<dbReference type="AlphaFoldDB" id="A0A220W0J0"/>
<dbReference type="EMBL" id="MF155231">
    <property type="protein sequence ID" value="ASK86241.1"/>
    <property type="molecule type" value="mRNA"/>
</dbReference>